<dbReference type="GO" id="GO:0008270">
    <property type="term" value="F:zinc ion binding"/>
    <property type="evidence" value="ECO:0007669"/>
    <property type="project" value="InterPro"/>
</dbReference>
<dbReference type="GO" id="GO:0006260">
    <property type="term" value="P:DNA replication"/>
    <property type="evidence" value="ECO:0007669"/>
    <property type="project" value="InterPro"/>
</dbReference>
<dbReference type="SUPFAM" id="SSF56731">
    <property type="entry name" value="DNA primase core"/>
    <property type="match status" value="1"/>
</dbReference>
<evidence type="ECO:0000313" key="1">
    <source>
        <dbReference type="EMBL" id="MCD1118102.1"/>
    </source>
</evidence>
<gene>
    <name evidence="1" type="ORF">LO744_14665</name>
</gene>
<organism evidence="1 2">
    <name type="scientific">Chryseobacterium turcicum</name>
    <dbReference type="NCBI Taxonomy" id="2898076"/>
    <lineage>
        <taxon>Bacteria</taxon>
        <taxon>Pseudomonadati</taxon>
        <taxon>Bacteroidota</taxon>
        <taxon>Flavobacteriia</taxon>
        <taxon>Flavobacteriales</taxon>
        <taxon>Weeksellaceae</taxon>
        <taxon>Chryseobacterium group</taxon>
        <taxon>Chryseobacterium</taxon>
    </lineage>
</organism>
<dbReference type="EMBL" id="JAJNAY010000001">
    <property type="protein sequence ID" value="MCD1118102.1"/>
    <property type="molecule type" value="Genomic_DNA"/>
</dbReference>
<dbReference type="InterPro" id="IPR036977">
    <property type="entry name" value="DNA_primase_Znf_CHC2"/>
</dbReference>
<dbReference type="SUPFAM" id="SSF57783">
    <property type="entry name" value="Zinc beta-ribbon"/>
    <property type="match status" value="1"/>
</dbReference>
<proteinExistence type="predicted"/>
<name>A0A9Q3V4A3_9FLAO</name>
<reference evidence="1" key="1">
    <citation type="submission" date="2021-11" db="EMBL/GenBank/DDBJ databases">
        <title>Description of novel Chryseobacterium species.</title>
        <authorList>
            <person name="Saticioglu I.B."/>
            <person name="Ay H."/>
            <person name="Altun S."/>
            <person name="Duman M."/>
        </authorList>
    </citation>
    <scope>NUCLEOTIDE SEQUENCE</scope>
    <source>
        <strain evidence="1">C-17</strain>
    </source>
</reference>
<dbReference type="GO" id="GO:0003677">
    <property type="term" value="F:DNA binding"/>
    <property type="evidence" value="ECO:0007669"/>
    <property type="project" value="InterPro"/>
</dbReference>
<dbReference type="AlphaFoldDB" id="A0A9Q3V4A3"/>
<dbReference type="RefSeq" id="WP_230670398.1">
    <property type="nucleotide sequence ID" value="NZ_JAJNAY010000001.1"/>
</dbReference>
<dbReference type="Pfam" id="PF13155">
    <property type="entry name" value="Toprim_2"/>
    <property type="match status" value="1"/>
</dbReference>
<dbReference type="Proteomes" id="UP001108025">
    <property type="component" value="Unassembled WGS sequence"/>
</dbReference>
<protein>
    <submittedName>
        <fullName evidence="1">Toprim domain-containing protein</fullName>
    </submittedName>
</protein>
<dbReference type="Gene3D" id="3.40.1360.10">
    <property type="match status" value="1"/>
</dbReference>
<sequence>MNIQQAKNISIKSIMESFSLFPSKGNDRTAFYFALDREERTPSLSVNFVGNTAFDFGTGKKFDNVSLVQAIKQCSVSDALKYLAGLDYAFIKEEITAKRETSFEISAIKDLQHPALIQYLDSRNINFKTNYLREIHYEISGKKYFGIAFENNSGGFEIRNKYAKLCLGKKNISTFENNSSTLQIFEGFMDFMSFKNMDEIFGNPSADYAVLNSISLTYLLEKMIKKYEKVELYLDNDNAGDKGTIELKNIFPNANDQRGLYKEFKDINDFLMSR</sequence>
<comment type="caution">
    <text evidence="1">The sequence shown here is derived from an EMBL/GenBank/DDBJ whole genome shotgun (WGS) entry which is preliminary data.</text>
</comment>
<keyword evidence="2" id="KW-1185">Reference proteome</keyword>
<evidence type="ECO:0000313" key="2">
    <source>
        <dbReference type="Proteomes" id="UP001108025"/>
    </source>
</evidence>
<accession>A0A9Q3V4A3</accession>
<dbReference type="Gene3D" id="3.90.580.10">
    <property type="entry name" value="Zinc finger, CHC2-type domain"/>
    <property type="match status" value="1"/>
</dbReference>